<sequence length="296" mass="32189">MGSKYPLPVCAQRQHLHPAPATRAGNSGGERGREAKEQRALINSSKNILSAGWHNSPSRRLWVLCCSLHLKKWLGFEDGFYPTGSPEGLKAEFAELVSELWLGAFLLVGIWGQLTRGGYCQHESAGIFLAAADSLDIPSVQQRSHQAIKSACEIFYIELALGCVQINAQASAQGPSGAAGAAGPPPATNVSSNKRLQQTQAQVDEVVDIMRMNVDKVLERDQKLSELDNRADALQAGASQFETSAAKLKRKYWWKNCKENVLATAVATAVATMGFLSQQHQHKLLLAFGHLQLPPH</sequence>
<feature type="domain" description="V-SNARE coiled-coil homology" evidence="5">
    <location>
        <begin position="195"/>
        <end position="255"/>
    </location>
</feature>
<dbReference type="EMBL" id="JADDUC010000103">
    <property type="protein sequence ID" value="KAG0118741.1"/>
    <property type="molecule type" value="Genomic_DNA"/>
</dbReference>
<feature type="region of interest" description="Disordered" evidence="4">
    <location>
        <begin position="174"/>
        <end position="196"/>
    </location>
</feature>
<evidence type="ECO:0000256" key="1">
    <source>
        <dbReference type="ARBA" id="ARBA00008025"/>
    </source>
</evidence>
<reference evidence="6" key="1">
    <citation type="submission" date="2020-10" db="EMBL/GenBank/DDBJ databases">
        <title>Feather gene expression reveals the developmental basis of iridescence in African starlings.</title>
        <authorList>
            <person name="Rubenstein D.R."/>
        </authorList>
    </citation>
    <scope>NUCLEOTIDE SEQUENCE</scope>
    <source>
        <strain evidence="6">SS15</strain>
        <tissue evidence="6">Liver</tissue>
    </source>
</reference>
<dbReference type="InterPro" id="IPR016444">
    <property type="entry name" value="Synaptobrevin/VAMP"/>
</dbReference>
<comment type="subcellular location">
    <subcellularLocation>
        <location evidence="2">Endomembrane system</location>
        <topology evidence="2">Single-pass type IV membrane protein</topology>
    </subcellularLocation>
</comment>
<evidence type="ECO:0000313" key="8">
    <source>
        <dbReference type="Proteomes" id="UP000618051"/>
    </source>
</evidence>
<dbReference type="Gene3D" id="1.20.5.110">
    <property type="match status" value="1"/>
</dbReference>
<evidence type="ECO:0000256" key="3">
    <source>
        <dbReference type="PROSITE-ProRule" id="PRU00290"/>
    </source>
</evidence>
<reference evidence="7" key="3">
    <citation type="submission" date="2022-01" db="EMBL/GenBank/DDBJ databases">
        <authorList>
            <person name="Rubenstein D.R."/>
        </authorList>
    </citation>
    <scope>NUCLEOTIDE SEQUENCE</scope>
    <source>
        <strain evidence="7">SS15</strain>
        <tissue evidence="7">Liver</tissue>
    </source>
</reference>
<comment type="caution">
    <text evidence="6">The sequence shown here is derived from an EMBL/GenBank/DDBJ whole genome shotgun (WGS) entry which is preliminary data.</text>
</comment>
<dbReference type="PRINTS" id="PR00219">
    <property type="entry name" value="SYNAPTOBREVN"/>
</dbReference>
<keyword evidence="3" id="KW-0175">Coiled coil</keyword>
<proteinExistence type="inferred from homology"/>
<dbReference type="CDD" id="cd15870">
    <property type="entry name" value="R-SNARE_VAMP2"/>
    <property type="match status" value="1"/>
</dbReference>
<dbReference type="Pfam" id="PF00957">
    <property type="entry name" value="Synaptobrevin"/>
    <property type="match status" value="1"/>
</dbReference>
<dbReference type="Proteomes" id="UP000618051">
    <property type="component" value="Unassembled WGS sequence"/>
</dbReference>
<organism evidence="6">
    <name type="scientific">Lamprotornis superbus</name>
    <dbReference type="NCBI Taxonomy" id="245042"/>
    <lineage>
        <taxon>Eukaryota</taxon>
        <taxon>Metazoa</taxon>
        <taxon>Chordata</taxon>
        <taxon>Craniata</taxon>
        <taxon>Vertebrata</taxon>
        <taxon>Euteleostomi</taxon>
        <taxon>Archelosauria</taxon>
        <taxon>Archosauria</taxon>
        <taxon>Dinosauria</taxon>
        <taxon>Saurischia</taxon>
        <taxon>Theropoda</taxon>
        <taxon>Coelurosauria</taxon>
        <taxon>Aves</taxon>
        <taxon>Neognathae</taxon>
        <taxon>Neoaves</taxon>
        <taxon>Telluraves</taxon>
        <taxon>Australaves</taxon>
        <taxon>Passeriformes</taxon>
        <taxon>Sturnidae</taxon>
        <taxon>Lamprotornis</taxon>
    </lineage>
</organism>
<dbReference type="GO" id="GO:0012505">
    <property type="term" value="C:endomembrane system"/>
    <property type="evidence" value="ECO:0007669"/>
    <property type="project" value="UniProtKB-SubCell"/>
</dbReference>
<dbReference type="PROSITE" id="PS00417">
    <property type="entry name" value="SYNAPTOBREVIN"/>
    <property type="match status" value="1"/>
</dbReference>
<name>A0A835TTY0_9PASS</name>
<accession>A0A835TTY0</accession>
<keyword evidence="8" id="KW-1185">Reference proteome</keyword>
<gene>
    <name evidence="7" type="ORF">IHE44_0001759</name>
    <name evidence="6" type="ORF">IHE44_000633</name>
</gene>
<dbReference type="SUPFAM" id="SSF58038">
    <property type="entry name" value="SNARE fusion complex"/>
    <property type="match status" value="1"/>
</dbReference>
<protein>
    <recommendedName>
        <fullName evidence="5">V-SNARE coiled-coil homology domain-containing protein</fullName>
    </recommendedName>
</protein>
<dbReference type="GO" id="GO:0016192">
    <property type="term" value="P:vesicle-mediated transport"/>
    <property type="evidence" value="ECO:0007669"/>
    <property type="project" value="InterPro"/>
</dbReference>
<dbReference type="InterPro" id="IPR042855">
    <property type="entry name" value="V_SNARE_CC"/>
</dbReference>
<evidence type="ECO:0000256" key="2">
    <source>
        <dbReference type="ARBA" id="ARBA00046280"/>
    </source>
</evidence>
<evidence type="ECO:0000313" key="6">
    <source>
        <dbReference type="EMBL" id="KAG0118741.1"/>
    </source>
</evidence>
<comment type="similarity">
    <text evidence="1">Belongs to the synaptobrevin family.</text>
</comment>
<evidence type="ECO:0000256" key="4">
    <source>
        <dbReference type="SAM" id="MobiDB-lite"/>
    </source>
</evidence>
<dbReference type="GO" id="GO:0016020">
    <property type="term" value="C:membrane"/>
    <property type="evidence" value="ECO:0007669"/>
    <property type="project" value="InterPro"/>
</dbReference>
<dbReference type="OrthoDB" id="10042941at2759"/>
<dbReference type="InterPro" id="IPR001388">
    <property type="entry name" value="Synaptobrevin-like"/>
</dbReference>
<feature type="region of interest" description="Disordered" evidence="4">
    <location>
        <begin position="18"/>
        <end position="37"/>
    </location>
</feature>
<dbReference type="PANTHER" id="PTHR45701">
    <property type="entry name" value="SYNAPTOBREVIN FAMILY MEMBER"/>
    <property type="match status" value="1"/>
</dbReference>
<dbReference type="AlphaFoldDB" id="A0A835TTY0"/>
<reference evidence="7 8" key="2">
    <citation type="journal article" date="2021" name="J. Hered.">
        <title>Feather Gene Expression Elucidates the Developmental Basis of Plumage Iridescence in African Starlings.</title>
        <authorList>
            <person name="Rubenstein D.R."/>
            <person name="Corvelo A."/>
            <person name="MacManes M.D."/>
            <person name="Maia R."/>
            <person name="Narzisi G."/>
            <person name="Rousaki A."/>
            <person name="Vandenabeele P."/>
            <person name="Shawkey M.D."/>
            <person name="Solomon J."/>
        </authorList>
    </citation>
    <scope>NUCLEOTIDE SEQUENCE [LARGE SCALE GENOMIC DNA]</scope>
    <source>
        <strain evidence="7">SS15</strain>
    </source>
</reference>
<evidence type="ECO:0000313" key="7">
    <source>
        <dbReference type="EMBL" id="KAI1235679.1"/>
    </source>
</evidence>
<evidence type="ECO:0000259" key="5">
    <source>
        <dbReference type="PROSITE" id="PS50892"/>
    </source>
</evidence>
<dbReference type="EMBL" id="JADDUC020000011">
    <property type="protein sequence ID" value="KAI1235679.1"/>
    <property type="molecule type" value="Genomic_DNA"/>
</dbReference>
<dbReference type="PROSITE" id="PS50892">
    <property type="entry name" value="V_SNARE"/>
    <property type="match status" value="1"/>
</dbReference>